<name>A0A7V4THR8_9BACT</name>
<dbReference type="FunFam" id="3.40.50.300:FF:000032">
    <property type="entry name" value="Export ABC transporter ATP-binding protein"/>
    <property type="match status" value="1"/>
</dbReference>
<dbReference type="EMBL" id="DTIY01000039">
    <property type="protein sequence ID" value="HGY39329.1"/>
    <property type="molecule type" value="Genomic_DNA"/>
</dbReference>
<dbReference type="PANTHER" id="PTHR42798:SF7">
    <property type="entry name" value="ALPHA-D-RIBOSE 1-METHYLPHOSPHONATE 5-TRIPHOSPHATE SYNTHASE SUBUNIT PHNL"/>
    <property type="match status" value="1"/>
</dbReference>
<gene>
    <name evidence="7" type="ORF">ENW11_05960</name>
</gene>
<accession>A0A7V4THR8</accession>
<dbReference type="GO" id="GO:0016887">
    <property type="term" value="F:ATP hydrolysis activity"/>
    <property type="evidence" value="ECO:0007669"/>
    <property type="project" value="InterPro"/>
</dbReference>
<dbReference type="GO" id="GO:0022857">
    <property type="term" value="F:transmembrane transporter activity"/>
    <property type="evidence" value="ECO:0007669"/>
    <property type="project" value="UniProtKB-ARBA"/>
</dbReference>
<comment type="similarity">
    <text evidence="4">Belongs to the ABC transporter superfamily. Macrolide exporter (TC 3.A.1.122) family.</text>
</comment>
<dbReference type="GO" id="GO:0005524">
    <property type="term" value="F:ATP binding"/>
    <property type="evidence" value="ECO:0007669"/>
    <property type="project" value="UniProtKB-KW"/>
</dbReference>
<dbReference type="SUPFAM" id="SSF52540">
    <property type="entry name" value="P-loop containing nucleoside triphosphate hydrolases"/>
    <property type="match status" value="1"/>
</dbReference>
<evidence type="ECO:0000256" key="4">
    <source>
        <dbReference type="ARBA" id="ARBA00038388"/>
    </source>
</evidence>
<feature type="region of interest" description="Disordered" evidence="5">
    <location>
        <begin position="254"/>
        <end position="273"/>
    </location>
</feature>
<keyword evidence="3 7" id="KW-0067">ATP-binding</keyword>
<feature type="domain" description="ABC transporter" evidence="6">
    <location>
        <begin position="7"/>
        <end position="246"/>
    </location>
</feature>
<dbReference type="Pfam" id="PF00005">
    <property type="entry name" value="ABC_tran"/>
    <property type="match status" value="1"/>
</dbReference>
<dbReference type="AlphaFoldDB" id="A0A7V4THR8"/>
<evidence type="ECO:0000259" key="6">
    <source>
        <dbReference type="PROSITE" id="PS50893"/>
    </source>
</evidence>
<dbReference type="InterPro" id="IPR017871">
    <property type="entry name" value="ABC_transporter-like_CS"/>
</dbReference>
<protein>
    <submittedName>
        <fullName evidence="7">ABC transporter ATP-binding protein</fullName>
    </submittedName>
</protein>
<dbReference type="SMART" id="SM00382">
    <property type="entry name" value="AAA"/>
    <property type="match status" value="1"/>
</dbReference>
<evidence type="ECO:0000256" key="1">
    <source>
        <dbReference type="ARBA" id="ARBA00022448"/>
    </source>
</evidence>
<dbReference type="InterPro" id="IPR003593">
    <property type="entry name" value="AAA+_ATPase"/>
</dbReference>
<dbReference type="PROSITE" id="PS50893">
    <property type="entry name" value="ABC_TRANSPORTER_2"/>
    <property type="match status" value="1"/>
</dbReference>
<dbReference type="InterPro" id="IPR003439">
    <property type="entry name" value="ABC_transporter-like_ATP-bd"/>
</dbReference>
<dbReference type="InterPro" id="IPR027417">
    <property type="entry name" value="P-loop_NTPase"/>
</dbReference>
<keyword evidence="1" id="KW-0813">Transport</keyword>
<dbReference type="Gene3D" id="3.40.50.300">
    <property type="entry name" value="P-loop containing nucleotide triphosphate hydrolases"/>
    <property type="match status" value="1"/>
</dbReference>
<proteinExistence type="inferred from homology"/>
<keyword evidence="2" id="KW-0547">Nucleotide-binding</keyword>
<comment type="caution">
    <text evidence="7">The sequence shown here is derived from an EMBL/GenBank/DDBJ whole genome shotgun (WGS) entry which is preliminary data.</text>
</comment>
<dbReference type="CDD" id="cd03255">
    <property type="entry name" value="ABC_MJ0796_LolCDE_FtsE"/>
    <property type="match status" value="1"/>
</dbReference>
<evidence type="ECO:0000256" key="5">
    <source>
        <dbReference type="SAM" id="MobiDB-lite"/>
    </source>
</evidence>
<evidence type="ECO:0000256" key="2">
    <source>
        <dbReference type="ARBA" id="ARBA00022741"/>
    </source>
</evidence>
<evidence type="ECO:0000313" key="7">
    <source>
        <dbReference type="EMBL" id="HGY39329.1"/>
    </source>
</evidence>
<dbReference type="InterPro" id="IPR017911">
    <property type="entry name" value="MacB-like_ATP-bd"/>
</dbReference>
<dbReference type="PANTHER" id="PTHR42798">
    <property type="entry name" value="LIPOPROTEIN-RELEASING SYSTEM ATP-BINDING PROTEIN LOLD"/>
    <property type="match status" value="1"/>
</dbReference>
<dbReference type="GO" id="GO:0098796">
    <property type="term" value="C:membrane protein complex"/>
    <property type="evidence" value="ECO:0007669"/>
    <property type="project" value="UniProtKB-ARBA"/>
</dbReference>
<sequence length="273" mass="30113">MDEPVLVALQKVNKVYGVAVKYQVLFDITMTVPRGQFLALIGPSGSGKTTLLNIIGALDRPTSGRVLIEGQDLGKLSDEALASFRNRFLGFIFQFHYLLPEFNALENVLIPYWIGSGKPGKEVTEKAMYLLERVGLKDAARKRITLLSGGQQQRVAIARALLNDPQLILADEPTGALDTKTGEQVLELLDEIRQQSNTTMIMVTHNRDVALKADRIIELIDGKLCKEVYPREIGLKEAMEILESHACNLDDVNEKSAKVTQPGSVKSLPFGNP</sequence>
<dbReference type="PROSITE" id="PS00211">
    <property type="entry name" value="ABC_TRANSPORTER_1"/>
    <property type="match status" value="1"/>
</dbReference>
<evidence type="ECO:0000256" key="3">
    <source>
        <dbReference type="ARBA" id="ARBA00022840"/>
    </source>
</evidence>
<organism evidence="7">
    <name type="scientific">Candidatus Caldatribacterium saccharofermentans</name>
    <dbReference type="NCBI Taxonomy" id="1454753"/>
    <lineage>
        <taxon>Bacteria</taxon>
        <taxon>Pseudomonadati</taxon>
        <taxon>Atribacterota</taxon>
        <taxon>Atribacteria</taxon>
        <taxon>Atribacterales</taxon>
        <taxon>Candidatus Caldatribacteriaceae</taxon>
        <taxon>Candidatus Caldatribacterium</taxon>
    </lineage>
</organism>
<reference evidence="7" key="1">
    <citation type="journal article" date="2020" name="mSystems">
        <title>Genome- and Community-Level Interaction Insights into Carbon Utilization and Element Cycling Functions of Hydrothermarchaeota in Hydrothermal Sediment.</title>
        <authorList>
            <person name="Zhou Z."/>
            <person name="Liu Y."/>
            <person name="Xu W."/>
            <person name="Pan J."/>
            <person name="Luo Z.H."/>
            <person name="Li M."/>
        </authorList>
    </citation>
    <scope>NUCLEOTIDE SEQUENCE [LARGE SCALE GENOMIC DNA]</scope>
    <source>
        <strain evidence="7">SpSt-82</strain>
    </source>
</reference>